<name>A0A9D1LWL2_9FIRM</name>
<dbReference type="GO" id="GO:0016791">
    <property type="term" value="F:phosphatase activity"/>
    <property type="evidence" value="ECO:0007669"/>
    <property type="project" value="TreeGrafter"/>
</dbReference>
<proteinExistence type="predicted"/>
<dbReference type="CDD" id="cd07505">
    <property type="entry name" value="HAD_BPGM-like"/>
    <property type="match status" value="1"/>
</dbReference>
<dbReference type="EMBL" id="DVND01000213">
    <property type="protein sequence ID" value="HIU49374.1"/>
    <property type="molecule type" value="Genomic_DNA"/>
</dbReference>
<dbReference type="SFLD" id="SFLDG01135">
    <property type="entry name" value="C1.5.6:_HAD__Beta-PGM__Phospha"/>
    <property type="match status" value="1"/>
</dbReference>
<dbReference type="AlphaFoldDB" id="A0A9D1LWL2"/>
<reference evidence="1" key="2">
    <citation type="journal article" date="2021" name="PeerJ">
        <title>Extensive microbial diversity within the chicken gut microbiome revealed by metagenomics and culture.</title>
        <authorList>
            <person name="Gilroy R."/>
            <person name="Ravi A."/>
            <person name="Getino M."/>
            <person name="Pursley I."/>
            <person name="Horton D.L."/>
            <person name="Alikhan N.F."/>
            <person name="Baker D."/>
            <person name="Gharbi K."/>
            <person name="Hall N."/>
            <person name="Watson M."/>
            <person name="Adriaenssens E.M."/>
            <person name="Foster-Nyarko E."/>
            <person name="Jarju S."/>
            <person name="Secka A."/>
            <person name="Antonio M."/>
            <person name="Oren A."/>
            <person name="Chaudhuri R.R."/>
            <person name="La Ragione R."/>
            <person name="Hildebrand F."/>
            <person name="Pallen M.J."/>
        </authorList>
    </citation>
    <scope>NUCLEOTIDE SEQUENCE</scope>
    <source>
        <strain evidence="1">ChiSjej4B22-9803</strain>
    </source>
</reference>
<dbReference type="InterPro" id="IPR006439">
    <property type="entry name" value="HAD-SF_hydro_IA"/>
</dbReference>
<evidence type="ECO:0000313" key="1">
    <source>
        <dbReference type="EMBL" id="HIU49374.1"/>
    </source>
</evidence>
<reference evidence="1" key="1">
    <citation type="submission" date="2020-10" db="EMBL/GenBank/DDBJ databases">
        <authorList>
            <person name="Gilroy R."/>
        </authorList>
    </citation>
    <scope>NUCLEOTIDE SEQUENCE</scope>
    <source>
        <strain evidence="1">ChiSjej4B22-9803</strain>
    </source>
</reference>
<dbReference type="SFLD" id="SFLDS00003">
    <property type="entry name" value="Haloacid_Dehalogenase"/>
    <property type="match status" value="1"/>
</dbReference>
<evidence type="ECO:0000313" key="2">
    <source>
        <dbReference type="Proteomes" id="UP000824111"/>
    </source>
</evidence>
<comment type="caution">
    <text evidence="1">The sequence shown here is derived from an EMBL/GenBank/DDBJ whole genome shotgun (WGS) entry which is preliminary data.</text>
</comment>
<dbReference type="NCBIfam" id="TIGR01509">
    <property type="entry name" value="HAD-SF-IA-v3"/>
    <property type="match status" value="1"/>
</dbReference>
<dbReference type="Gene3D" id="1.10.150.240">
    <property type="entry name" value="Putative phosphatase, domain 2"/>
    <property type="match status" value="1"/>
</dbReference>
<dbReference type="PANTHER" id="PTHR18901">
    <property type="entry name" value="2-DEOXYGLUCOSE-6-PHOSPHATE PHOSPHATASE 2"/>
    <property type="match status" value="1"/>
</dbReference>
<dbReference type="InterPro" id="IPR036412">
    <property type="entry name" value="HAD-like_sf"/>
</dbReference>
<dbReference type="InterPro" id="IPR023198">
    <property type="entry name" value="PGP-like_dom2"/>
</dbReference>
<gene>
    <name evidence="1" type="ORF">IAB04_08390</name>
</gene>
<dbReference type="Pfam" id="PF13419">
    <property type="entry name" value="HAD_2"/>
    <property type="match status" value="1"/>
</dbReference>
<protein>
    <submittedName>
        <fullName evidence="1">HAD family phosphatase</fullName>
    </submittedName>
</protein>
<accession>A0A9D1LWL2</accession>
<dbReference type="SFLD" id="SFLDG01129">
    <property type="entry name" value="C1.5:_HAD__Beta-PGM__Phosphata"/>
    <property type="match status" value="1"/>
</dbReference>
<dbReference type="InterPro" id="IPR041492">
    <property type="entry name" value="HAD_2"/>
</dbReference>
<dbReference type="SUPFAM" id="SSF56784">
    <property type="entry name" value="HAD-like"/>
    <property type="match status" value="1"/>
</dbReference>
<dbReference type="Gene3D" id="3.40.50.1000">
    <property type="entry name" value="HAD superfamily/HAD-like"/>
    <property type="match status" value="1"/>
</dbReference>
<sequence length="212" mass="23449">MAFQAAIFDMDGTLLESMGVWKDITTQFLNRRSIELTDADVRKFRDMTLEESLPLIVKMHNLTDTVEDVFAEFSALAADAYMNSIPMKPFAKEYIEKLHAAGVKIAIATSGYDKLCRGALTRLGVMDKIDAVALSSEVGVNKSNPDVYLLAARRLGAEPKDCMVFEDILIGIQGAKKAGMQTTAVADFSNADEWEQLKNAADRSIESWEELL</sequence>
<organism evidence="1 2">
    <name type="scientific">Candidatus Avimonoglobus intestinipullorum</name>
    <dbReference type="NCBI Taxonomy" id="2840699"/>
    <lineage>
        <taxon>Bacteria</taxon>
        <taxon>Bacillati</taxon>
        <taxon>Bacillota</taxon>
        <taxon>Clostridia</taxon>
        <taxon>Eubacteriales</taxon>
        <taxon>Candidatus Avimonoglobus</taxon>
    </lineage>
</organism>
<dbReference type="InterPro" id="IPR023214">
    <property type="entry name" value="HAD_sf"/>
</dbReference>
<dbReference type="PANTHER" id="PTHR18901:SF38">
    <property type="entry name" value="PSEUDOURIDINE-5'-PHOSPHATASE"/>
    <property type="match status" value="1"/>
</dbReference>
<dbReference type="Proteomes" id="UP000824111">
    <property type="component" value="Unassembled WGS sequence"/>
</dbReference>